<dbReference type="Proteomes" id="UP000054624">
    <property type="component" value="Unassembled WGS sequence"/>
</dbReference>
<dbReference type="EMBL" id="FCOI02000054">
    <property type="protein sequence ID" value="SAK98133.1"/>
    <property type="molecule type" value="Genomic_DNA"/>
</dbReference>
<evidence type="ECO:0000313" key="2">
    <source>
        <dbReference type="Proteomes" id="UP000054624"/>
    </source>
</evidence>
<dbReference type="OrthoDB" id="9022654at2"/>
<sequence length="66" mass="7605">MEADERILEVIRVISMSTGTPEDTVAEIYLETVEALRQDARILDFIALLAAKRVREMLQTKSEIRR</sequence>
<keyword evidence="2" id="KW-1185">Reference proteome</keyword>
<dbReference type="RefSeq" id="WP_061165003.1">
    <property type="nucleotide sequence ID" value="NZ_FCOI02000054.1"/>
</dbReference>
<dbReference type="Pfam" id="PF12085">
    <property type="entry name" value="DUF3562"/>
    <property type="match status" value="1"/>
</dbReference>
<protein>
    <recommendedName>
        <fullName evidence="3">DUF3562 domain-containing protein</fullName>
    </recommendedName>
</protein>
<organism evidence="1 2">
    <name type="scientific">Caballeronia temeraria</name>
    <dbReference type="NCBI Taxonomy" id="1777137"/>
    <lineage>
        <taxon>Bacteria</taxon>
        <taxon>Pseudomonadati</taxon>
        <taxon>Pseudomonadota</taxon>
        <taxon>Betaproteobacteria</taxon>
        <taxon>Burkholderiales</taxon>
        <taxon>Burkholderiaceae</taxon>
        <taxon>Caballeronia</taxon>
    </lineage>
</organism>
<reference evidence="2" key="1">
    <citation type="submission" date="2016-01" db="EMBL/GenBank/DDBJ databases">
        <authorList>
            <person name="Peeters Charlotte."/>
        </authorList>
    </citation>
    <scope>NUCLEOTIDE SEQUENCE [LARGE SCALE GENOMIC DNA]</scope>
</reference>
<dbReference type="STRING" id="1777137.AWB76_07493"/>
<dbReference type="AlphaFoldDB" id="A0A158DUC8"/>
<accession>A0A158DUC8</accession>
<gene>
    <name evidence="1" type="ORF">AWB76_07493</name>
</gene>
<name>A0A158DUC8_9BURK</name>
<evidence type="ECO:0000313" key="1">
    <source>
        <dbReference type="EMBL" id="SAK98133.1"/>
    </source>
</evidence>
<evidence type="ECO:0008006" key="3">
    <source>
        <dbReference type="Google" id="ProtNLM"/>
    </source>
</evidence>
<proteinExistence type="predicted"/>
<dbReference type="InterPro" id="IPR021945">
    <property type="entry name" value="DUF3562"/>
</dbReference>